<keyword evidence="3" id="KW-1185">Reference proteome</keyword>
<organism evidence="2 3">
    <name type="scientific">Diaphorobacter aerolatus</name>
    <dbReference type="NCBI Taxonomy" id="1288495"/>
    <lineage>
        <taxon>Bacteria</taxon>
        <taxon>Pseudomonadati</taxon>
        <taxon>Pseudomonadota</taxon>
        <taxon>Betaproteobacteria</taxon>
        <taxon>Burkholderiales</taxon>
        <taxon>Comamonadaceae</taxon>
        <taxon>Diaphorobacter</taxon>
    </lineage>
</organism>
<proteinExistence type="predicted"/>
<feature type="compositionally biased region" description="Pro residues" evidence="1">
    <location>
        <begin position="24"/>
        <end position="33"/>
    </location>
</feature>
<sequence>MTATTANPSGALPEDGDHAVASAAPPPAMPTPPSRCGVRSSRWARSRCRLPRS</sequence>
<protein>
    <submittedName>
        <fullName evidence="2">Uncharacterized protein</fullName>
    </submittedName>
</protein>
<evidence type="ECO:0000313" key="2">
    <source>
        <dbReference type="EMBL" id="QNP48498.1"/>
    </source>
</evidence>
<name>A0A7H0GJN2_9BURK</name>
<dbReference type="EMBL" id="CP060783">
    <property type="protein sequence ID" value="QNP48498.1"/>
    <property type="molecule type" value="Genomic_DNA"/>
</dbReference>
<dbReference type="AlphaFoldDB" id="A0A7H0GJN2"/>
<accession>A0A7H0GJN2</accession>
<reference evidence="2 3" key="1">
    <citation type="submission" date="2020-08" db="EMBL/GenBank/DDBJ databases">
        <title>Genome sequence of Diaphorobacter aerolatus KACC 16536T.</title>
        <authorList>
            <person name="Hyun D.-W."/>
            <person name="Bae J.-W."/>
        </authorList>
    </citation>
    <scope>NUCLEOTIDE SEQUENCE [LARGE SCALE GENOMIC DNA]</scope>
    <source>
        <strain evidence="2 3">KACC 16536</strain>
    </source>
</reference>
<feature type="region of interest" description="Disordered" evidence="1">
    <location>
        <begin position="1"/>
        <end position="53"/>
    </location>
</feature>
<gene>
    <name evidence="2" type="ORF">H9K75_21685</name>
</gene>
<dbReference type="Proteomes" id="UP000516028">
    <property type="component" value="Chromosome"/>
</dbReference>
<feature type="compositionally biased region" description="Basic residues" evidence="1">
    <location>
        <begin position="42"/>
        <end position="53"/>
    </location>
</feature>
<evidence type="ECO:0000256" key="1">
    <source>
        <dbReference type="SAM" id="MobiDB-lite"/>
    </source>
</evidence>
<dbReference type="KEGG" id="daer:H9K75_21685"/>
<evidence type="ECO:0000313" key="3">
    <source>
        <dbReference type="Proteomes" id="UP000516028"/>
    </source>
</evidence>